<protein>
    <submittedName>
        <fullName evidence="2">Uncharacterized protein</fullName>
    </submittedName>
</protein>
<reference evidence="2" key="1">
    <citation type="submission" date="2025-08" db="UniProtKB">
        <authorList>
            <consortium name="RefSeq"/>
        </authorList>
    </citation>
    <scope>IDENTIFICATION</scope>
</reference>
<name>A0A1S4BZ41_TOBAC</name>
<dbReference type="PaxDb" id="4097-A0A1S4BZ41"/>
<organism evidence="2">
    <name type="scientific">Nicotiana tabacum</name>
    <name type="common">Common tobacco</name>
    <dbReference type="NCBI Taxonomy" id="4097"/>
    <lineage>
        <taxon>Eukaryota</taxon>
        <taxon>Viridiplantae</taxon>
        <taxon>Streptophyta</taxon>
        <taxon>Embryophyta</taxon>
        <taxon>Tracheophyta</taxon>
        <taxon>Spermatophyta</taxon>
        <taxon>Magnoliopsida</taxon>
        <taxon>eudicotyledons</taxon>
        <taxon>Gunneridae</taxon>
        <taxon>Pentapetalae</taxon>
        <taxon>asterids</taxon>
        <taxon>lamiids</taxon>
        <taxon>Solanales</taxon>
        <taxon>Solanaceae</taxon>
        <taxon>Nicotianoideae</taxon>
        <taxon>Nicotianeae</taxon>
        <taxon>Nicotiana</taxon>
    </lineage>
</organism>
<accession>A0A1S4BZ41</accession>
<feature type="region of interest" description="Disordered" evidence="1">
    <location>
        <begin position="272"/>
        <end position="292"/>
    </location>
</feature>
<proteinExistence type="predicted"/>
<dbReference type="RefSeq" id="XP_016494175.1">
    <property type="nucleotide sequence ID" value="XM_016638689.1"/>
</dbReference>
<evidence type="ECO:0000256" key="1">
    <source>
        <dbReference type="SAM" id="MobiDB-lite"/>
    </source>
</evidence>
<dbReference type="Gene3D" id="3.10.10.10">
    <property type="entry name" value="HIV Type 1 Reverse Transcriptase, subunit A, domain 1"/>
    <property type="match status" value="1"/>
</dbReference>
<dbReference type="AlphaFoldDB" id="A0A1S4BZ41"/>
<dbReference type="InterPro" id="IPR043502">
    <property type="entry name" value="DNA/RNA_pol_sf"/>
</dbReference>
<evidence type="ECO:0000313" key="2">
    <source>
        <dbReference type="RefSeq" id="XP_016494175.1"/>
    </source>
</evidence>
<gene>
    <name evidence="2" type="primary">LOC107813416</name>
</gene>
<dbReference type="KEGG" id="nta:107813416"/>
<feature type="compositionally biased region" description="Basic and acidic residues" evidence="1">
    <location>
        <begin position="278"/>
        <end position="292"/>
    </location>
</feature>
<dbReference type="SUPFAM" id="SSF56672">
    <property type="entry name" value="DNA/RNA polymerases"/>
    <property type="match status" value="1"/>
</dbReference>
<dbReference type="PANTHER" id="PTHR33240:SF8">
    <property type="entry name" value="OS03G0439900 PROTEIN"/>
    <property type="match status" value="1"/>
</dbReference>
<dbReference type="OrthoDB" id="2919534at2759"/>
<sequence>MVDDGSCVCIIHPRVLTLMKLEDKIVPRCITLTGFNNVVERTSDEITLPVLAGGVTLESGDHVPHHGPGYDIQHHNRETVDTLHESHTLQVVLSHQIPNSMGHIQHTRGATHIPRLLPHRPRLHGSRSVCDDIKDFIRDPEVAEAAGSTIEDLDPVKLDVNDHSKKAYIDCKLQEPSKFRKFLITNADLFAFSHADMPVREKVEKILENGSVRESKSPQWVANVVMVKKKNGKWRMLQPDPYRGRRLVKDHLYHPPGDVLLQGHAIRIEKCGGNLPKAGDEDVQRTTQKNDG</sequence>
<feature type="non-terminal residue" evidence="2">
    <location>
        <position position="292"/>
    </location>
</feature>
<dbReference type="PANTHER" id="PTHR33240">
    <property type="entry name" value="OS08G0508500 PROTEIN"/>
    <property type="match status" value="1"/>
</dbReference>